<gene>
    <name evidence="1" type="ORF">A33O_20585</name>
</gene>
<sequence>MQIIAANGLAAFERFGSQRPAMAVGRGEDRRLQIGSQIIPQSFRAIEVAIAGLLEEVLKTVRLR</sequence>
<protein>
    <submittedName>
        <fullName evidence="1">Uncharacterized protein</fullName>
    </submittedName>
</protein>
<accession>I5BRL3</accession>
<dbReference type="EMBL" id="AJXZ01000057">
    <property type="protein sequence ID" value="EIM72215.1"/>
    <property type="molecule type" value="Genomic_DNA"/>
</dbReference>
<proteinExistence type="predicted"/>
<dbReference type="AlphaFoldDB" id="I5BRL3"/>
<reference evidence="1 2" key="1">
    <citation type="journal article" date="2012" name="J. Bacteriol.">
        <title>Genome Sequence of Nitratireductor aquibiodomus Strain RA22.</title>
        <authorList>
            <person name="Singh A."/>
            <person name="Jangir P.K."/>
            <person name="Kumari C."/>
            <person name="Sharma R."/>
        </authorList>
    </citation>
    <scope>NUCLEOTIDE SEQUENCE [LARGE SCALE GENOMIC DNA]</scope>
    <source>
        <strain evidence="1 2">RA22</strain>
    </source>
</reference>
<evidence type="ECO:0000313" key="1">
    <source>
        <dbReference type="EMBL" id="EIM72215.1"/>
    </source>
</evidence>
<organism evidence="1 2">
    <name type="scientific">Nitratireductor aquibiodomus RA22</name>
    <dbReference type="NCBI Taxonomy" id="1189611"/>
    <lineage>
        <taxon>Bacteria</taxon>
        <taxon>Pseudomonadati</taxon>
        <taxon>Pseudomonadota</taxon>
        <taxon>Alphaproteobacteria</taxon>
        <taxon>Hyphomicrobiales</taxon>
        <taxon>Phyllobacteriaceae</taxon>
        <taxon>Nitratireductor</taxon>
    </lineage>
</organism>
<dbReference type="Proteomes" id="UP000004622">
    <property type="component" value="Unassembled WGS sequence"/>
</dbReference>
<evidence type="ECO:0000313" key="2">
    <source>
        <dbReference type="Proteomes" id="UP000004622"/>
    </source>
</evidence>
<comment type="caution">
    <text evidence="1">The sequence shown here is derived from an EMBL/GenBank/DDBJ whole genome shotgun (WGS) entry which is preliminary data.</text>
</comment>
<name>I5BRL3_9HYPH</name>